<dbReference type="PROSITE" id="PS00318">
    <property type="entry name" value="HMG_COA_REDUCTASE_2"/>
    <property type="match status" value="1"/>
</dbReference>
<accession>A0ABW9IXW6</accession>
<dbReference type="InterPro" id="IPR009023">
    <property type="entry name" value="HMG_CoA_Rdtase_NAD(P)-bd_sf"/>
</dbReference>
<dbReference type="PANTHER" id="PTHR10572">
    <property type="entry name" value="3-HYDROXY-3-METHYLGLUTARYL-COENZYME A REDUCTASE"/>
    <property type="match status" value="1"/>
</dbReference>
<dbReference type="PANTHER" id="PTHR10572:SF24">
    <property type="entry name" value="3-HYDROXY-3-METHYLGLUTARYL-COENZYME A REDUCTASE"/>
    <property type="match status" value="1"/>
</dbReference>
<dbReference type="InterPro" id="IPR023076">
    <property type="entry name" value="HMG_CoA_Rdtase_CS"/>
</dbReference>
<dbReference type="SUPFAM" id="SSF56112">
    <property type="entry name" value="Protein kinase-like (PK-like)"/>
    <property type="match status" value="1"/>
</dbReference>
<organism evidence="5 6">
    <name type="scientific">Streptomyces galilaeus</name>
    <dbReference type="NCBI Taxonomy" id="33899"/>
    <lineage>
        <taxon>Bacteria</taxon>
        <taxon>Bacillati</taxon>
        <taxon>Actinomycetota</taxon>
        <taxon>Actinomycetes</taxon>
        <taxon>Kitasatosporales</taxon>
        <taxon>Streptomycetaceae</taxon>
        <taxon>Streptomyces</taxon>
    </lineage>
</organism>
<dbReference type="Gene3D" id="3.90.770.10">
    <property type="entry name" value="3-hydroxy-3-methylglutaryl-coenzyme A Reductase, Chain A, domain 2"/>
    <property type="match status" value="1"/>
</dbReference>
<dbReference type="Pfam" id="PF00368">
    <property type="entry name" value="HMG-CoA_red"/>
    <property type="match status" value="1"/>
</dbReference>
<dbReference type="PROSITE" id="PS50065">
    <property type="entry name" value="HMG_COA_REDUCTASE_4"/>
    <property type="match status" value="1"/>
</dbReference>
<dbReference type="EMBL" id="JBJVNE010000042">
    <property type="protein sequence ID" value="MFM9653213.1"/>
    <property type="molecule type" value="Genomic_DNA"/>
</dbReference>
<dbReference type="SUPFAM" id="SSF56542">
    <property type="entry name" value="Substrate-binding domain of HMG-CoA reductase"/>
    <property type="match status" value="1"/>
</dbReference>
<name>A0ABW9IXW6_STRGJ</name>
<keyword evidence="4" id="KW-0560">Oxidoreductase</keyword>
<evidence type="ECO:0000313" key="6">
    <source>
        <dbReference type="Proteomes" id="UP001631993"/>
    </source>
</evidence>
<gene>
    <name evidence="5" type="ORF">ACKI1S_44875</name>
</gene>
<evidence type="ECO:0000256" key="3">
    <source>
        <dbReference type="ARBA" id="ARBA00022857"/>
    </source>
</evidence>
<evidence type="ECO:0000256" key="4">
    <source>
        <dbReference type="ARBA" id="ARBA00023002"/>
    </source>
</evidence>
<dbReference type="Gene3D" id="3.90.1200.10">
    <property type="match status" value="1"/>
</dbReference>
<evidence type="ECO:0000256" key="2">
    <source>
        <dbReference type="ARBA" id="ARBA00012999"/>
    </source>
</evidence>
<dbReference type="EC" id="1.1.1.34" evidence="2"/>
<evidence type="ECO:0000313" key="5">
    <source>
        <dbReference type="EMBL" id="MFM9653213.1"/>
    </source>
</evidence>
<reference evidence="5 6" key="1">
    <citation type="submission" date="2024-12" db="EMBL/GenBank/DDBJ databases">
        <title>Forecasting of Potato common scab and diversities of Pathogenic streptomyces spp. in china.</title>
        <authorList>
            <person name="Handique U."/>
            <person name="Wu J."/>
        </authorList>
    </citation>
    <scope>NUCLEOTIDE SEQUENCE [LARGE SCALE GENOMIC DNA]</scope>
    <source>
        <strain evidence="5 6">ZRIMU1585</strain>
    </source>
</reference>
<dbReference type="PRINTS" id="PR00071">
    <property type="entry name" value="HMGCOARDTASE"/>
</dbReference>
<dbReference type="RefSeq" id="WP_229894979.1">
    <property type="nucleotide sequence ID" value="NZ_BMVS01000045.1"/>
</dbReference>
<dbReference type="InterPro" id="IPR009029">
    <property type="entry name" value="HMG_CoA_Rdtase_sub-bd_dom_sf"/>
</dbReference>
<protein>
    <recommendedName>
        <fullName evidence="2">hydroxymethylglutaryl-CoA reductase (NADPH)</fullName>
        <ecNumber evidence="2">1.1.1.34</ecNumber>
    </recommendedName>
</protein>
<comment type="caution">
    <text evidence="5">The sequence shown here is derived from an EMBL/GenBank/DDBJ whole genome shotgun (WGS) entry which is preliminary data.</text>
</comment>
<evidence type="ECO:0000256" key="1">
    <source>
        <dbReference type="ARBA" id="ARBA00007661"/>
    </source>
</evidence>
<dbReference type="InterPro" id="IPR004554">
    <property type="entry name" value="HMG_CoA_Rdtase_eu_arc"/>
</dbReference>
<proteinExistence type="inferred from homology"/>
<sequence>MNEAIPGRGQYSEDARRQRLGWLRGRSGSALASLETTGLDAQKLVGNVENFVGSLEVPVGLAGPLRFAGDAARGDIVAPLATTEGALVASASRGARALTRSGGVTTAVLSQRMNRVPAFEFADIATARRFTGWLRQRRDLLDEQVRLVSRHTRLVDVDPYQIGRYLHLRFVFETADAAGQNMTTAATWQICRWLTDALAEDESLRPVGMLLEGNLSGDKKVTAGSMLFGRGSRVTAECRLSREVMAAVLKTTPEAMVKGYTATVMGAQHAGMTGHGINAANVVAALFLATGQDVACVHESGVSLFSLERDGDGVIVTLLLPNLAVGTVGGGTALPHQRDFLEMLGCAGAGGVRRFAEIVAGFALALDVSTLAAVVSGQFAEAHQRLGRARLVNWLQTPDDLNTALLQPVLAQGLDDPGVHVTRVEHRPQLHGDGIASELGALGENRKLTGIHPLRVSWTDGDGCAHTADLVAKVKSRGEEIVAGIARLVSLCGAEVADAWHRWGGYTEFTDAHRRELSVYRRTDGPLRELLPRCFGLLEDDEREAYVVLMERLRHDGQPWTRDRVRLALRAIASVHGHWLGREEELLAEGWLHQVPDPALLAKAGELWAALVRHAAADQPELLDADGRDAVLGIVEDAGNWTQELYALPRTLVHNDFNPRNLAVQDGRVVAYDWELAVVGLPQRDVVELLAFTLGEDATEAEVAAMLQLHAQAVAAVSPRAAELVAGCDWRRGYQLALREFLMTRLALYAAGHTQRQFDFLPGVVRTALRLWHFEQAHGGV</sequence>
<dbReference type="InterPro" id="IPR023074">
    <property type="entry name" value="HMG_CoA_Rdtase_cat_sf"/>
</dbReference>
<dbReference type="InterPro" id="IPR011009">
    <property type="entry name" value="Kinase-like_dom_sf"/>
</dbReference>
<comment type="similarity">
    <text evidence="1">Belongs to the HMG-CoA reductase family.</text>
</comment>
<dbReference type="Proteomes" id="UP001631993">
    <property type="component" value="Unassembled WGS sequence"/>
</dbReference>
<keyword evidence="6" id="KW-1185">Reference proteome</keyword>
<dbReference type="SUPFAM" id="SSF55035">
    <property type="entry name" value="NAD-binding domain of HMG-CoA reductase"/>
    <property type="match status" value="1"/>
</dbReference>
<keyword evidence="3" id="KW-0521">NADP</keyword>
<dbReference type="GeneID" id="93760755"/>
<dbReference type="CDD" id="cd00643">
    <property type="entry name" value="HMG-CoA_reductase_classI"/>
    <property type="match status" value="1"/>
</dbReference>
<dbReference type="InterPro" id="IPR002202">
    <property type="entry name" value="HMG_CoA_Rdtase"/>
</dbReference>
<dbReference type="Gene3D" id="3.30.70.420">
    <property type="entry name" value="Hydroxymethylglutaryl-CoA reductase, class I/II, NAD/NADP-binding domain"/>
    <property type="match status" value="1"/>
</dbReference>